<proteinExistence type="predicted"/>
<keyword evidence="1" id="KW-0805">Transcription regulation</keyword>
<evidence type="ECO:0000256" key="3">
    <source>
        <dbReference type="ARBA" id="ARBA00023163"/>
    </source>
</evidence>
<dbReference type="Gene3D" id="1.10.357.10">
    <property type="entry name" value="Tetracycline Repressor, domain 2"/>
    <property type="match status" value="1"/>
</dbReference>
<dbReference type="InterPro" id="IPR001647">
    <property type="entry name" value="HTH_TetR"/>
</dbReference>
<keyword evidence="2 4" id="KW-0238">DNA-binding</keyword>
<sequence length="230" mass="24906">MSRRAMRKDGRRRQDMLTRAQIIDAAVELLDRNGESGLTFQALAKHLNTGSGAIYWHIKNKAALLVAACDAIVEPIARSASQGSPSSGIRDFSGAIFDAIDNRPWIGSVLAQAPGSLPSVRIIELFGQQIRRMGVAPAKEWSVVAALLNYVLGVACQNAANATMARRLELDREQFLGGMAEEWSRLDGAIFPFTQDISSQLSAHDDRDDFLTGVDLILAGIQQSLDTALG</sequence>
<reference evidence="6 7" key="1">
    <citation type="submission" date="2020-05" db="EMBL/GenBank/DDBJ databases">
        <title>Draft Genome Sequence of Ochrobactrum soli Isolated from Stable Fly Gut.</title>
        <authorList>
            <person name="Pileggi M.T."/>
            <person name="Vazhakkala L.J."/>
            <person name="Wong C.N."/>
        </authorList>
    </citation>
    <scope>NUCLEOTIDE SEQUENCE [LARGE SCALE GENOMIC DNA]</scope>
    <source>
        <strain evidence="6 7">MTP-C0764</strain>
    </source>
</reference>
<dbReference type="InterPro" id="IPR009057">
    <property type="entry name" value="Homeodomain-like_sf"/>
</dbReference>
<dbReference type="SUPFAM" id="SSF48498">
    <property type="entry name" value="Tetracyclin repressor-like, C-terminal domain"/>
    <property type="match status" value="1"/>
</dbReference>
<protein>
    <submittedName>
        <fullName evidence="6">Helix-turn-helix transcriptional regulator</fullName>
    </submittedName>
</protein>
<feature type="DNA-binding region" description="H-T-H motif" evidence="4">
    <location>
        <begin position="39"/>
        <end position="58"/>
    </location>
</feature>
<evidence type="ECO:0000256" key="1">
    <source>
        <dbReference type="ARBA" id="ARBA00023015"/>
    </source>
</evidence>
<organism evidence="6 7">
    <name type="scientific">Ochrobactrum soli</name>
    <dbReference type="NCBI Taxonomy" id="2448455"/>
    <lineage>
        <taxon>Bacteria</taxon>
        <taxon>Pseudomonadati</taxon>
        <taxon>Pseudomonadota</taxon>
        <taxon>Alphaproteobacteria</taxon>
        <taxon>Hyphomicrobiales</taxon>
        <taxon>Brucellaceae</taxon>
        <taxon>Brucella/Ochrobactrum group</taxon>
        <taxon>Ochrobactrum</taxon>
    </lineage>
</organism>
<dbReference type="PANTHER" id="PTHR30055">
    <property type="entry name" value="HTH-TYPE TRANSCRIPTIONAL REGULATOR RUTR"/>
    <property type="match status" value="1"/>
</dbReference>
<evidence type="ECO:0000256" key="4">
    <source>
        <dbReference type="PROSITE-ProRule" id="PRU00335"/>
    </source>
</evidence>
<dbReference type="PROSITE" id="PS50977">
    <property type="entry name" value="HTH_TETR_2"/>
    <property type="match status" value="1"/>
</dbReference>
<name>A0A849KXM7_9HYPH</name>
<gene>
    <name evidence="6" type="ORF">HKX02_19100</name>
</gene>
<feature type="domain" description="HTH tetR-type" evidence="5">
    <location>
        <begin position="16"/>
        <end position="76"/>
    </location>
</feature>
<dbReference type="Proteomes" id="UP000574931">
    <property type="component" value="Unassembled WGS sequence"/>
</dbReference>
<dbReference type="AlphaFoldDB" id="A0A849KXM7"/>
<dbReference type="InterPro" id="IPR050109">
    <property type="entry name" value="HTH-type_TetR-like_transc_reg"/>
</dbReference>
<evidence type="ECO:0000313" key="6">
    <source>
        <dbReference type="EMBL" id="NNU62346.1"/>
    </source>
</evidence>
<dbReference type="PANTHER" id="PTHR30055:SF151">
    <property type="entry name" value="TRANSCRIPTIONAL REGULATORY PROTEIN"/>
    <property type="match status" value="1"/>
</dbReference>
<dbReference type="InterPro" id="IPR036271">
    <property type="entry name" value="Tet_transcr_reg_TetR-rel_C_sf"/>
</dbReference>
<keyword evidence="7" id="KW-1185">Reference proteome</keyword>
<dbReference type="Gene3D" id="1.10.10.60">
    <property type="entry name" value="Homeodomain-like"/>
    <property type="match status" value="1"/>
</dbReference>
<dbReference type="GO" id="GO:0000976">
    <property type="term" value="F:transcription cis-regulatory region binding"/>
    <property type="evidence" value="ECO:0007669"/>
    <property type="project" value="TreeGrafter"/>
</dbReference>
<dbReference type="GO" id="GO:0003700">
    <property type="term" value="F:DNA-binding transcription factor activity"/>
    <property type="evidence" value="ECO:0007669"/>
    <property type="project" value="TreeGrafter"/>
</dbReference>
<dbReference type="PRINTS" id="PR00455">
    <property type="entry name" value="HTHTETR"/>
</dbReference>
<dbReference type="EMBL" id="JABFCY010000013">
    <property type="protein sequence ID" value="NNU62346.1"/>
    <property type="molecule type" value="Genomic_DNA"/>
</dbReference>
<evidence type="ECO:0000259" key="5">
    <source>
        <dbReference type="PROSITE" id="PS50977"/>
    </source>
</evidence>
<keyword evidence="3" id="KW-0804">Transcription</keyword>
<evidence type="ECO:0000256" key="2">
    <source>
        <dbReference type="ARBA" id="ARBA00023125"/>
    </source>
</evidence>
<comment type="caution">
    <text evidence="6">The sequence shown here is derived from an EMBL/GenBank/DDBJ whole genome shotgun (WGS) entry which is preliminary data.</text>
</comment>
<evidence type="ECO:0000313" key="7">
    <source>
        <dbReference type="Proteomes" id="UP000574931"/>
    </source>
</evidence>
<dbReference type="Pfam" id="PF00440">
    <property type="entry name" value="TetR_N"/>
    <property type="match status" value="1"/>
</dbReference>
<dbReference type="SUPFAM" id="SSF46689">
    <property type="entry name" value="Homeodomain-like"/>
    <property type="match status" value="1"/>
</dbReference>
<accession>A0A849KXM7</accession>